<feature type="domain" description="GapR-like DNA-binding" evidence="1">
    <location>
        <begin position="2"/>
        <end position="46"/>
    </location>
</feature>
<dbReference type="AlphaFoldDB" id="A0AA92BZN5"/>
<accession>A0AA92BZN5</accession>
<reference evidence="2 3" key="1">
    <citation type="submission" date="2018-04" db="EMBL/GenBank/DDBJ databases">
        <authorList>
            <person name="Hagen T."/>
        </authorList>
    </citation>
    <scope>NUCLEOTIDE SEQUENCE [LARGE SCALE GENOMIC DNA]</scope>
    <source>
        <strain evidence="2 3">TPD7009</strain>
    </source>
</reference>
<proteinExistence type="predicted"/>
<dbReference type="InterPro" id="IPR046367">
    <property type="entry name" value="GapR-like_DNA-bd"/>
</dbReference>
<name>A0AA92BZN5_RHIRH</name>
<evidence type="ECO:0000313" key="2">
    <source>
        <dbReference type="EMBL" id="PVE50182.1"/>
    </source>
</evidence>
<dbReference type="GeneID" id="301044235"/>
<dbReference type="Proteomes" id="UP000244335">
    <property type="component" value="Unassembled WGS sequence"/>
</dbReference>
<gene>
    <name evidence="2" type="ORF">DC430_22650</name>
</gene>
<dbReference type="GO" id="GO:0003677">
    <property type="term" value="F:DNA binding"/>
    <property type="evidence" value="ECO:0007669"/>
    <property type="project" value="InterPro"/>
</dbReference>
<protein>
    <recommendedName>
        <fullName evidence="1">GapR-like DNA-binding domain-containing protein</fullName>
    </recommendedName>
</protein>
<evidence type="ECO:0000259" key="1">
    <source>
        <dbReference type="Pfam" id="PF10073"/>
    </source>
</evidence>
<sequence>MYKKARSKGYDVRTLKKVVSQRRRRGHGGQAKIQVHDSTVERYHALLE</sequence>
<evidence type="ECO:0000313" key="3">
    <source>
        <dbReference type="Proteomes" id="UP000244335"/>
    </source>
</evidence>
<dbReference type="RefSeq" id="WP_111850883.1">
    <property type="nucleotide sequence ID" value="NZ_QDFR01000013.1"/>
</dbReference>
<comment type="caution">
    <text evidence="2">The sequence shown here is derived from an EMBL/GenBank/DDBJ whole genome shotgun (WGS) entry which is preliminary data.</text>
</comment>
<dbReference type="EMBL" id="QDFR01000013">
    <property type="protein sequence ID" value="PVE50182.1"/>
    <property type="molecule type" value="Genomic_DNA"/>
</dbReference>
<organism evidence="2 3">
    <name type="scientific">Rhizobium rhizogenes</name>
    <name type="common">Agrobacterium rhizogenes</name>
    <dbReference type="NCBI Taxonomy" id="359"/>
    <lineage>
        <taxon>Bacteria</taxon>
        <taxon>Pseudomonadati</taxon>
        <taxon>Pseudomonadota</taxon>
        <taxon>Alphaproteobacteria</taxon>
        <taxon>Hyphomicrobiales</taxon>
        <taxon>Rhizobiaceae</taxon>
        <taxon>Rhizobium/Agrobacterium group</taxon>
        <taxon>Rhizobium</taxon>
    </lineage>
</organism>
<dbReference type="Pfam" id="PF10073">
    <property type="entry name" value="GapR_DNA-bd"/>
    <property type="match status" value="1"/>
</dbReference>